<dbReference type="Proteomes" id="UP000183832">
    <property type="component" value="Unassembled WGS sequence"/>
</dbReference>
<dbReference type="AlphaFoldDB" id="A0A1J1HWY9"/>
<dbReference type="EMBL" id="CVRI01000032">
    <property type="protein sequence ID" value="CRK92592.1"/>
    <property type="molecule type" value="Genomic_DNA"/>
</dbReference>
<evidence type="ECO:0000313" key="1">
    <source>
        <dbReference type="EMBL" id="CRK92592.1"/>
    </source>
</evidence>
<protein>
    <submittedName>
        <fullName evidence="1">CLUMA_CG006155, isoform A</fullName>
    </submittedName>
</protein>
<proteinExistence type="predicted"/>
<name>A0A1J1HWY9_9DIPT</name>
<keyword evidence="2" id="KW-1185">Reference proteome</keyword>
<reference evidence="1 2" key="1">
    <citation type="submission" date="2015-04" db="EMBL/GenBank/DDBJ databases">
        <authorList>
            <person name="Syromyatnikov M.Y."/>
            <person name="Popov V.N."/>
        </authorList>
    </citation>
    <scope>NUCLEOTIDE SEQUENCE [LARGE SCALE GENOMIC DNA]</scope>
</reference>
<evidence type="ECO:0000313" key="2">
    <source>
        <dbReference type="Proteomes" id="UP000183832"/>
    </source>
</evidence>
<accession>A0A1J1HWY9</accession>
<sequence length="151" mass="17328">MNHKSRDIDVTNFCTPPVIPKRRRRVSKRRYLERSHSLKSESSHYNNNCRLSLVVPVTLLLILSTIFNVTEHERLLNASQTMRIRIDSAEGNTVVSRNDLSLYAFSLTLKLRQKPLNRLTFKTTVCCLSLRQAKLTILALFAMGIGRQDDA</sequence>
<organism evidence="1 2">
    <name type="scientific">Clunio marinus</name>
    <dbReference type="NCBI Taxonomy" id="568069"/>
    <lineage>
        <taxon>Eukaryota</taxon>
        <taxon>Metazoa</taxon>
        <taxon>Ecdysozoa</taxon>
        <taxon>Arthropoda</taxon>
        <taxon>Hexapoda</taxon>
        <taxon>Insecta</taxon>
        <taxon>Pterygota</taxon>
        <taxon>Neoptera</taxon>
        <taxon>Endopterygota</taxon>
        <taxon>Diptera</taxon>
        <taxon>Nematocera</taxon>
        <taxon>Chironomoidea</taxon>
        <taxon>Chironomidae</taxon>
        <taxon>Clunio</taxon>
    </lineage>
</organism>
<gene>
    <name evidence="1" type="ORF">CLUMA_CG006155</name>
</gene>